<dbReference type="PROSITE" id="PS50011">
    <property type="entry name" value="PROTEIN_KINASE_DOM"/>
    <property type="match status" value="1"/>
</dbReference>
<dbReference type="Gene3D" id="1.10.12.70">
    <property type="match status" value="1"/>
</dbReference>
<dbReference type="InterPro" id="IPR046409">
    <property type="entry name" value="PDC10_dimerisation_sf"/>
</dbReference>
<keyword evidence="8 14" id="KW-0808">Transferase</keyword>
<evidence type="ECO:0000256" key="3">
    <source>
        <dbReference type="ARBA" id="ARBA00008874"/>
    </source>
</evidence>
<feature type="non-terminal residue" evidence="14">
    <location>
        <position position="1"/>
    </location>
</feature>
<dbReference type="InterPro" id="IPR000719">
    <property type="entry name" value="Prot_kinase_dom"/>
</dbReference>
<dbReference type="PANTHER" id="PTHR48012">
    <property type="entry name" value="STERILE20-LIKE KINASE, ISOFORM B-RELATED"/>
    <property type="match status" value="1"/>
</dbReference>
<evidence type="ECO:0000256" key="5">
    <source>
        <dbReference type="ARBA" id="ARBA00022527"/>
    </source>
</evidence>
<organism evidence="14 15">
    <name type="scientific">Polypterus senegalus</name>
    <name type="common">Senegal bichir</name>
    <dbReference type="NCBI Taxonomy" id="55291"/>
    <lineage>
        <taxon>Eukaryota</taxon>
        <taxon>Metazoa</taxon>
        <taxon>Chordata</taxon>
        <taxon>Craniata</taxon>
        <taxon>Vertebrata</taxon>
        <taxon>Euteleostomi</taxon>
        <taxon>Actinopterygii</taxon>
        <taxon>Polypteriformes</taxon>
        <taxon>Polypteridae</taxon>
        <taxon>Polypterus</taxon>
    </lineage>
</organism>
<dbReference type="SMART" id="SM00220">
    <property type="entry name" value="S_TKc"/>
    <property type="match status" value="1"/>
</dbReference>
<comment type="subcellular location">
    <subcellularLocation>
        <location evidence="2">Cytoplasm</location>
    </subcellularLocation>
</comment>
<keyword evidence="10" id="KW-0460">Magnesium</keyword>
<feature type="domain" description="Protein kinase" evidence="13">
    <location>
        <begin position="1"/>
        <end position="234"/>
    </location>
</feature>
<evidence type="ECO:0000256" key="4">
    <source>
        <dbReference type="ARBA" id="ARBA00022490"/>
    </source>
</evidence>
<evidence type="ECO:0000256" key="12">
    <source>
        <dbReference type="ARBA" id="ARBA00048679"/>
    </source>
</evidence>
<keyword evidence="9" id="KW-0067">ATP-binding</keyword>
<keyword evidence="7" id="KW-0547">Nucleotide-binding</keyword>
<evidence type="ECO:0000259" key="13">
    <source>
        <dbReference type="PROSITE" id="PS50011"/>
    </source>
</evidence>
<dbReference type="PANTHER" id="PTHR48012:SF9">
    <property type="entry name" value="SERINE_THREONINE-PROTEIN KINASE 25"/>
    <property type="match status" value="1"/>
</dbReference>
<evidence type="ECO:0000256" key="7">
    <source>
        <dbReference type="ARBA" id="ARBA00022741"/>
    </source>
</evidence>
<accession>A0A8X7X6X2</accession>
<dbReference type="AlphaFoldDB" id="A0A8X7X6X2"/>
<evidence type="ECO:0000313" key="14">
    <source>
        <dbReference type="EMBL" id="KAG2462338.1"/>
    </source>
</evidence>
<dbReference type="GO" id="GO:0046872">
    <property type="term" value="F:metal ion binding"/>
    <property type="evidence" value="ECO:0007669"/>
    <property type="project" value="UniProtKB-KW"/>
</dbReference>
<keyword evidence="4" id="KW-0963">Cytoplasm</keyword>
<reference evidence="14 15" key="1">
    <citation type="journal article" date="2021" name="Cell">
        <title>Tracing the genetic footprints of vertebrate landing in non-teleost ray-finned fishes.</title>
        <authorList>
            <person name="Bi X."/>
            <person name="Wang K."/>
            <person name="Yang L."/>
            <person name="Pan H."/>
            <person name="Jiang H."/>
            <person name="Wei Q."/>
            <person name="Fang M."/>
            <person name="Yu H."/>
            <person name="Zhu C."/>
            <person name="Cai Y."/>
            <person name="He Y."/>
            <person name="Gan X."/>
            <person name="Zeng H."/>
            <person name="Yu D."/>
            <person name="Zhu Y."/>
            <person name="Jiang H."/>
            <person name="Qiu Q."/>
            <person name="Yang H."/>
            <person name="Zhang Y.E."/>
            <person name="Wang W."/>
            <person name="Zhu M."/>
            <person name="He S."/>
            <person name="Zhang G."/>
        </authorList>
    </citation>
    <scope>NUCLEOTIDE SEQUENCE [LARGE SCALE GENOMIC DNA]</scope>
    <source>
        <strain evidence="14">Bchr_013</strain>
    </source>
</reference>
<name>A0A8X7X6X2_POLSE</name>
<protein>
    <submittedName>
        <fullName evidence="14">STK25 kinase</fullName>
    </submittedName>
</protein>
<dbReference type="InterPro" id="IPR048288">
    <property type="entry name" value="PDCD10_N"/>
</dbReference>
<evidence type="ECO:0000313" key="15">
    <source>
        <dbReference type="Proteomes" id="UP000886611"/>
    </source>
</evidence>
<dbReference type="GO" id="GO:0005794">
    <property type="term" value="C:Golgi apparatus"/>
    <property type="evidence" value="ECO:0007669"/>
    <property type="project" value="TreeGrafter"/>
</dbReference>
<evidence type="ECO:0000256" key="8">
    <source>
        <dbReference type="ARBA" id="ARBA00022777"/>
    </source>
</evidence>
<comment type="catalytic activity">
    <reaction evidence="12">
        <text>L-seryl-[protein] + ATP = O-phospho-L-seryl-[protein] + ADP + H(+)</text>
        <dbReference type="Rhea" id="RHEA:17989"/>
        <dbReference type="Rhea" id="RHEA-COMP:9863"/>
        <dbReference type="Rhea" id="RHEA-COMP:11604"/>
        <dbReference type="ChEBI" id="CHEBI:15378"/>
        <dbReference type="ChEBI" id="CHEBI:29999"/>
        <dbReference type="ChEBI" id="CHEBI:30616"/>
        <dbReference type="ChEBI" id="CHEBI:83421"/>
        <dbReference type="ChEBI" id="CHEBI:456216"/>
        <dbReference type="EC" id="2.7.11.1"/>
    </reaction>
</comment>
<dbReference type="FunFam" id="1.10.12.70:FF:000002">
    <property type="entry name" value="Serine/threonine kinase 24"/>
    <property type="match status" value="1"/>
</dbReference>
<comment type="caution">
    <text evidence="14">The sequence shown here is derived from an EMBL/GenBank/DDBJ whole genome shotgun (WGS) entry which is preliminary data.</text>
</comment>
<dbReference type="Proteomes" id="UP000886611">
    <property type="component" value="Unassembled WGS sequence"/>
</dbReference>
<dbReference type="SUPFAM" id="SSF56112">
    <property type="entry name" value="Protein kinase-like (PK-like)"/>
    <property type="match status" value="1"/>
</dbReference>
<evidence type="ECO:0000256" key="6">
    <source>
        <dbReference type="ARBA" id="ARBA00022723"/>
    </source>
</evidence>
<sequence length="341" mass="38513">MSKATSSEYSVPGRPGWGTKLWIIMEYLGGGSALDLLKPGPLEETYIATILREILKGLDYLHSERKIHRDIKAANVLLSEQGDVKLADFGVAGQLTDTQIKRNTFVGTPFWMAPEVIKQSAYDFKVRMCPNQLVFERTNAVKSSGLPNLFLGYSTAYYIADIWSLGITAIELAKGEPPNSELHPMRVLFLIPKNNPPTLEGSYSKPFKDFVDACLNKDPRFRPTAKELLKHKFITRYTKKTPFLTELIDRYRRWKSEGHGDESSSDDSDMYNADAVKRQPKSQCLSALITPMFRELKEKRQASGSSLGVIEELENAFNLAEESCPGISDRLVTHLMERVRR</sequence>
<keyword evidence="8 14" id="KW-0418">Kinase</keyword>
<dbReference type="GO" id="GO:0004674">
    <property type="term" value="F:protein serine/threonine kinase activity"/>
    <property type="evidence" value="ECO:0007669"/>
    <property type="project" value="UniProtKB-KW"/>
</dbReference>
<evidence type="ECO:0000256" key="9">
    <source>
        <dbReference type="ARBA" id="ARBA00022840"/>
    </source>
</evidence>
<evidence type="ECO:0000256" key="10">
    <source>
        <dbReference type="ARBA" id="ARBA00022842"/>
    </source>
</evidence>
<dbReference type="InterPro" id="IPR050629">
    <property type="entry name" value="STE20/SPS1-PAK"/>
</dbReference>
<evidence type="ECO:0000256" key="1">
    <source>
        <dbReference type="ARBA" id="ARBA00001946"/>
    </source>
</evidence>
<dbReference type="Pfam" id="PF20929">
    <property type="entry name" value="PDCD10_N"/>
    <property type="match status" value="1"/>
</dbReference>
<feature type="non-terminal residue" evidence="14">
    <location>
        <position position="341"/>
    </location>
</feature>
<evidence type="ECO:0000256" key="2">
    <source>
        <dbReference type="ARBA" id="ARBA00004496"/>
    </source>
</evidence>
<gene>
    <name evidence="14" type="primary">Stk25</name>
    <name evidence="14" type="ORF">GTO96_0001239</name>
</gene>
<comment type="catalytic activity">
    <reaction evidence="11">
        <text>L-threonyl-[protein] + ATP = O-phospho-L-threonyl-[protein] + ADP + H(+)</text>
        <dbReference type="Rhea" id="RHEA:46608"/>
        <dbReference type="Rhea" id="RHEA-COMP:11060"/>
        <dbReference type="Rhea" id="RHEA-COMP:11605"/>
        <dbReference type="ChEBI" id="CHEBI:15378"/>
        <dbReference type="ChEBI" id="CHEBI:30013"/>
        <dbReference type="ChEBI" id="CHEBI:30616"/>
        <dbReference type="ChEBI" id="CHEBI:61977"/>
        <dbReference type="ChEBI" id="CHEBI:456216"/>
        <dbReference type="EC" id="2.7.11.1"/>
    </reaction>
</comment>
<proteinExistence type="inferred from homology"/>
<dbReference type="Pfam" id="PF00069">
    <property type="entry name" value="Pkinase"/>
    <property type="match status" value="2"/>
</dbReference>
<evidence type="ECO:0000256" key="11">
    <source>
        <dbReference type="ARBA" id="ARBA00047899"/>
    </source>
</evidence>
<comment type="similarity">
    <text evidence="3">Belongs to the protein kinase superfamily. STE Ser/Thr protein kinase family. STE20 subfamily.</text>
</comment>
<dbReference type="Gene3D" id="1.10.510.10">
    <property type="entry name" value="Transferase(Phosphotransferase) domain 1"/>
    <property type="match status" value="2"/>
</dbReference>
<dbReference type="EMBL" id="JAATIS010004040">
    <property type="protein sequence ID" value="KAG2462338.1"/>
    <property type="molecule type" value="Genomic_DNA"/>
</dbReference>
<dbReference type="FunFam" id="1.10.510.10:FF:001508">
    <property type="entry name" value="STK24 isoform 7"/>
    <property type="match status" value="1"/>
</dbReference>
<dbReference type="InterPro" id="IPR011009">
    <property type="entry name" value="Kinase-like_dom_sf"/>
</dbReference>
<keyword evidence="5" id="KW-0723">Serine/threonine-protein kinase</keyword>
<keyword evidence="6" id="KW-0479">Metal-binding</keyword>
<keyword evidence="15" id="KW-1185">Reference proteome</keyword>
<dbReference type="GO" id="GO:0005524">
    <property type="term" value="F:ATP binding"/>
    <property type="evidence" value="ECO:0007669"/>
    <property type="project" value="UniProtKB-KW"/>
</dbReference>
<comment type="cofactor">
    <cofactor evidence="1">
        <name>Mg(2+)</name>
        <dbReference type="ChEBI" id="CHEBI:18420"/>
    </cofactor>
</comment>